<evidence type="ECO:0000313" key="2">
    <source>
        <dbReference type="Proteomes" id="UP000717996"/>
    </source>
</evidence>
<name>A0A9P7CBV0_RHIOR</name>
<sequence>MPHQALTILWCIYRKRPPCRSRLNRLIPQRFVDNDCLLCGAIKNDEHFLRSSPLKQPAWERFLPRFLPRRFTFNFRTISLPPSTTLKLLPCWSFDLHAFIACRTLILWRFCWKFVFDDIVFWPSKVTARTPLMLRHIGKENGL</sequence>
<reference evidence="1" key="1">
    <citation type="journal article" date="2020" name="Microb. Genom.">
        <title>Genetic diversity of clinical and environmental Mucorales isolates obtained from an investigation of mucormycosis cases among solid organ transplant recipients.</title>
        <authorList>
            <person name="Nguyen M.H."/>
            <person name="Kaul D."/>
            <person name="Muto C."/>
            <person name="Cheng S.J."/>
            <person name="Richter R.A."/>
            <person name="Bruno V.M."/>
            <person name="Liu G."/>
            <person name="Beyhan S."/>
            <person name="Sundermann A.J."/>
            <person name="Mounaud S."/>
            <person name="Pasculle A.W."/>
            <person name="Nierman W.C."/>
            <person name="Driscoll E."/>
            <person name="Cumbie R."/>
            <person name="Clancy C.J."/>
            <person name="Dupont C.L."/>
        </authorList>
    </citation>
    <scope>NUCLEOTIDE SEQUENCE</scope>
    <source>
        <strain evidence="1">GL16</strain>
    </source>
</reference>
<evidence type="ECO:0008006" key="3">
    <source>
        <dbReference type="Google" id="ProtNLM"/>
    </source>
</evidence>
<dbReference type="AlphaFoldDB" id="A0A9P7CBV0"/>
<comment type="caution">
    <text evidence="1">The sequence shown here is derived from an EMBL/GenBank/DDBJ whole genome shotgun (WGS) entry which is preliminary data.</text>
</comment>
<evidence type="ECO:0000313" key="1">
    <source>
        <dbReference type="EMBL" id="KAG1545348.1"/>
    </source>
</evidence>
<gene>
    <name evidence="1" type="ORF">G6F51_005519</name>
</gene>
<protein>
    <recommendedName>
        <fullName evidence="3">Reverse transcriptase zinc-binding domain-containing protein</fullName>
    </recommendedName>
</protein>
<proteinExistence type="predicted"/>
<organism evidence="1 2">
    <name type="scientific">Rhizopus oryzae</name>
    <name type="common">Mucormycosis agent</name>
    <name type="synonym">Rhizopus arrhizus var. delemar</name>
    <dbReference type="NCBI Taxonomy" id="64495"/>
    <lineage>
        <taxon>Eukaryota</taxon>
        <taxon>Fungi</taxon>
        <taxon>Fungi incertae sedis</taxon>
        <taxon>Mucoromycota</taxon>
        <taxon>Mucoromycotina</taxon>
        <taxon>Mucoromycetes</taxon>
        <taxon>Mucorales</taxon>
        <taxon>Mucorineae</taxon>
        <taxon>Rhizopodaceae</taxon>
        <taxon>Rhizopus</taxon>
    </lineage>
</organism>
<dbReference type="EMBL" id="JAANIT010000682">
    <property type="protein sequence ID" value="KAG1545348.1"/>
    <property type="molecule type" value="Genomic_DNA"/>
</dbReference>
<accession>A0A9P7CBV0</accession>
<dbReference type="Proteomes" id="UP000717996">
    <property type="component" value="Unassembled WGS sequence"/>
</dbReference>